<feature type="domain" description="DUF4142" evidence="3">
    <location>
        <begin position="92"/>
        <end position="210"/>
    </location>
</feature>
<dbReference type="PANTHER" id="PTHR38593:SF1">
    <property type="entry name" value="BLR2558 PROTEIN"/>
    <property type="match status" value="1"/>
</dbReference>
<dbReference type="EMBL" id="CP114040">
    <property type="protein sequence ID" value="WAS94954.1"/>
    <property type="molecule type" value="Genomic_DNA"/>
</dbReference>
<evidence type="ECO:0000256" key="1">
    <source>
        <dbReference type="SAM" id="MobiDB-lite"/>
    </source>
</evidence>
<dbReference type="Proteomes" id="UP001164459">
    <property type="component" value="Chromosome"/>
</dbReference>
<reference evidence="4" key="1">
    <citation type="submission" date="2022-11" db="EMBL/GenBank/DDBJ databases">
        <title>Minimal conservation of predation-associated metabolite biosynthetic gene clusters underscores biosynthetic potential of Myxococcota including descriptions for ten novel species: Archangium lansinium sp. nov., Myxococcus landrumus sp. nov., Nannocystis bai.</title>
        <authorList>
            <person name="Ahearne A."/>
            <person name="Stevens C."/>
            <person name="Dowd S."/>
        </authorList>
    </citation>
    <scope>NUCLEOTIDE SEQUENCE</scope>
    <source>
        <strain evidence="4">Fl3</strain>
    </source>
</reference>
<proteinExistence type="predicted"/>
<evidence type="ECO:0000313" key="4">
    <source>
        <dbReference type="EMBL" id="WAS94954.1"/>
    </source>
</evidence>
<evidence type="ECO:0000256" key="2">
    <source>
        <dbReference type="SAM" id="SignalP"/>
    </source>
</evidence>
<accession>A0ABY7H7E8</accession>
<feature type="chain" id="PRO_5046604964" evidence="2">
    <location>
        <begin position="25"/>
        <end position="221"/>
    </location>
</feature>
<name>A0ABY7H7E8_9BACT</name>
<feature type="compositionally biased region" description="Pro residues" evidence="1">
    <location>
        <begin position="27"/>
        <end position="49"/>
    </location>
</feature>
<dbReference type="RefSeq" id="WP_269037288.1">
    <property type="nucleotide sequence ID" value="NZ_CP114040.1"/>
</dbReference>
<dbReference type="Pfam" id="PF13628">
    <property type="entry name" value="DUF4142"/>
    <property type="match status" value="1"/>
</dbReference>
<evidence type="ECO:0000313" key="5">
    <source>
        <dbReference type="Proteomes" id="UP001164459"/>
    </source>
</evidence>
<feature type="compositionally biased region" description="Low complexity" evidence="1">
    <location>
        <begin position="50"/>
        <end position="60"/>
    </location>
</feature>
<evidence type="ECO:0000259" key="3">
    <source>
        <dbReference type="Pfam" id="PF13628"/>
    </source>
</evidence>
<dbReference type="PANTHER" id="PTHR38593">
    <property type="entry name" value="BLR2558 PROTEIN"/>
    <property type="match status" value="1"/>
</dbReference>
<dbReference type="InterPro" id="IPR025419">
    <property type="entry name" value="DUF4142"/>
</dbReference>
<gene>
    <name evidence="4" type="ORF">O0S08_02230</name>
</gene>
<feature type="region of interest" description="Disordered" evidence="1">
    <location>
        <begin position="23"/>
        <end position="68"/>
    </location>
</feature>
<protein>
    <submittedName>
        <fullName evidence="4">DUF4142 domain-containing protein</fullName>
    </submittedName>
</protein>
<organism evidence="4 5">
    <name type="scientific">Nannocystis punicea</name>
    <dbReference type="NCBI Taxonomy" id="2995304"/>
    <lineage>
        <taxon>Bacteria</taxon>
        <taxon>Pseudomonadati</taxon>
        <taxon>Myxococcota</taxon>
        <taxon>Polyangia</taxon>
        <taxon>Nannocystales</taxon>
        <taxon>Nannocystaceae</taxon>
        <taxon>Nannocystis</taxon>
    </lineage>
</organism>
<feature type="signal peptide" evidence="2">
    <location>
        <begin position="1"/>
        <end position="24"/>
    </location>
</feature>
<keyword evidence="2" id="KW-0732">Signal</keyword>
<keyword evidence="5" id="KW-1185">Reference proteome</keyword>
<sequence length="221" mass="24383">MSFTKTSLPLTVALALALPGVAAADMPPDPSQPTPPTSGAPTNPNPPTSPTHNTDTNPTNVQAPTDKMTDEEILMVIETISDKTADHNRKVQKTAKNRRVKKFAENRAKNAKAAKKRQTALHVRHKLKPKPSQIDTATRDSMDQTYKDLDTAAKGNEYDTTYIDDEIQTLTNTLDTIDRKFMPAANLPELRDELNTVRTQVDSDLREAESIRDALRSQPAV</sequence>